<dbReference type="PANTHER" id="PTHR16943">
    <property type="entry name" value="2-METHYLCITRATE DEHYDRATASE-RELATED"/>
    <property type="match status" value="1"/>
</dbReference>
<sequence>MPTPLTQALAEFVANPRIERSLPAAMRIAKIGLIDTVATALAGCAEPAVRILLEHLTAQGGTPEAPLLFTGTRLSTAHAALVNAVAGHALDYDDVSLSAHTSTVLIPTLLAEGHRLGASGSDVLRAYAVGYEVWADLHTREPDPLHLKGWHPTSVFGTVAAAAAVAHLAKLPAHTVQTALALAASLSSGLVANFGTMTKPLHAGKAASHAIEAVRLAERGLTAAPDALEHRAGFLAALSPASRVDLARPFEVDPDRLRLESIGLSVKRYPVCYSCHRVIDGAIALIEQHDLAPADVASVQVRIGVAQASMLRNPRPVTGLEARFSIEFAVAAALVARRVGLAESSDAFVTQSAVQAQFAKVKVDTCDRPSEDSAFGYADRVSITCTDGRAFDSGDIRFARGNARNPLDPAELRQKFIDCVAYGGSGRNAGALYERLAAFEDIDDVRGLFG</sequence>
<organism evidence="4 5">
    <name type="scientific">Panacagrimonas perspica</name>
    <dbReference type="NCBI Taxonomy" id="381431"/>
    <lineage>
        <taxon>Bacteria</taxon>
        <taxon>Pseudomonadati</taxon>
        <taxon>Pseudomonadota</taxon>
        <taxon>Gammaproteobacteria</taxon>
        <taxon>Nevskiales</taxon>
        <taxon>Nevskiaceae</taxon>
        <taxon>Panacagrimonas</taxon>
    </lineage>
</organism>
<gene>
    <name evidence="4" type="ORF">DFR24_1284</name>
</gene>
<dbReference type="PANTHER" id="PTHR16943:SF8">
    <property type="entry name" value="2-METHYLCITRATE DEHYDRATASE"/>
    <property type="match status" value="1"/>
</dbReference>
<dbReference type="Pfam" id="PF19305">
    <property type="entry name" value="MmgE_PrpD_C"/>
    <property type="match status" value="1"/>
</dbReference>
<accession>A0A4S3K7M4</accession>
<dbReference type="OrthoDB" id="9795089at2"/>
<dbReference type="GO" id="GO:0016829">
    <property type="term" value="F:lyase activity"/>
    <property type="evidence" value="ECO:0007669"/>
    <property type="project" value="InterPro"/>
</dbReference>
<dbReference type="InterPro" id="IPR045336">
    <property type="entry name" value="MmgE_PrpD_N"/>
</dbReference>
<feature type="domain" description="MmgE/PrpD C-terminal" evidence="3">
    <location>
        <begin position="269"/>
        <end position="423"/>
    </location>
</feature>
<protein>
    <submittedName>
        <fullName evidence="4">2-methylcitrate dehydratase PrpD</fullName>
    </submittedName>
</protein>
<evidence type="ECO:0000313" key="5">
    <source>
        <dbReference type="Proteomes" id="UP000295341"/>
    </source>
</evidence>
<proteinExistence type="inferred from homology"/>
<dbReference type="SUPFAM" id="SSF103378">
    <property type="entry name" value="2-methylcitrate dehydratase PrpD"/>
    <property type="match status" value="1"/>
</dbReference>
<dbReference type="InterPro" id="IPR005656">
    <property type="entry name" value="MmgE_PrpD"/>
</dbReference>
<name>A0A4S3K7M4_9GAMM</name>
<evidence type="ECO:0000256" key="1">
    <source>
        <dbReference type="ARBA" id="ARBA00006174"/>
    </source>
</evidence>
<dbReference type="EMBL" id="SOBT01000008">
    <property type="protein sequence ID" value="TDU31900.1"/>
    <property type="molecule type" value="Genomic_DNA"/>
</dbReference>
<feature type="domain" description="MmgE/PrpD N-terminal" evidence="2">
    <location>
        <begin position="7"/>
        <end position="244"/>
    </location>
</feature>
<evidence type="ECO:0000259" key="2">
    <source>
        <dbReference type="Pfam" id="PF03972"/>
    </source>
</evidence>
<dbReference type="Proteomes" id="UP000295341">
    <property type="component" value="Unassembled WGS sequence"/>
</dbReference>
<dbReference type="RefSeq" id="WP_133880449.1">
    <property type="nucleotide sequence ID" value="NZ_MWIN01000006.1"/>
</dbReference>
<keyword evidence="5" id="KW-1185">Reference proteome</keyword>
<dbReference type="InterPro" id="IPR042188">
    <property type="entry name" value="MmgE/PrpD_sf_2"/>
</dbReference>
<dbReference type="InterPro" id="IPR042183">
    <property type="entry name" value="MmgE/PrpD_sf_1"/>
</dbReference>
<evidence type="ECO:0000259" key="3">
    <source>
        <dbReference type="Pfam" id="PF19305"/>
    </source>
</evidence>
<comment type="caution">
    <text evidence="4">The sequence shown here is derived from an EMBL/GenBank/DDBJ whole genome shotgun (WGS) entry which is preliminary data.</text>
</comment>
<reference evidence="4 5" key="1">
    <citation type="submission" date="2019-03" db="EMBL/GenBank/DDBJ databases">
        <title>Genomic Encyclopedia of Type Strains, Phase IV (KMG-IV): sequencing the most valuable type-strain genomes for metagenomic binning, comparative biology and taxonomic classification.</title>
        <authorList>
            <person name="Goeker M."/>
        </authorList>
    </citation>
    <scope>NUCLEOTIDE SEQUENCE [LARGE SCALE GENOMIC DNA]</scope>
    <source>
        <strain evidence="4 5">DSM 26377</strain>
    </source>
</reference>
<dbReference type="Gene3D" id="3.30.1330.120">
    <property type="entry name" value="2-methylcitrate dehydratase PrpD"/>
    <property type="match status" value="1"/>
</dbReference>
<comment type="similarity">
    <text evidence="1">Belongs to the PrpD family.</text>
</comment>
<evidence type="ECO:0000313" key="4">
    <source>
        <dbReference type="EMBL" id="TDU31900.1"/>
    </source>
</evidence>
<dbReference type="Gene3D" id="1.10.4100.10">
    <property type="entry name" value="2-methylcitrate dehydratase PrpD"/>
    <property type="match status" value="1"/>
</dbReference>
<dbReference type="InterPro" id="IPR045337">
    <property type="entry name" value="MmgE_PrpD_C"/>
</dbReference>
<dbReference type="Pfam" id="PF03972">
    <property type="entry name" value="MmgE_PrpD_N"/>
    <property type="match status" value="1"/>
</dbReference>
<dbReference type="InterPro" id="IPR036148">
    <property type="entry name" value="MmgE/PrpD_sf"/>
</dbReference>
<dbReference type="AlphaFoldDB" id="A0A4S3K7M4"/>